<proteinExistence type="predicted"/>
<protein>
    <recommendedName>
        <fullName evidence="6">UPAR/Ly6 domain-containing protein</fullName>
    </recommendedName>
</protein>
<evidence type="ECO:0000313" key="8">
    <source>
        <dbReference type="Proteomes" id="UP001066276"/>
    </source>
</evidence>
<keyword evidence="2" id="KW-0964">Secreted</keyword>
<comment type="subcellular location">
    <subcellularLocation>
        <location evidence="1">Secreted</location>
    </subcellularLocation>
</comment>
<dbReference type="Pfam" id="PF00021">
    <property type="entry name" value="UPAR_LY6"/>
    <property type="match status" value="2"/>
</dbReference>
<dbReference type="InterPro" id="IPR016054">
    <property type="entry name" value="LY6_UPA_recep-like"/>
</dbReference>
<dbReference type="InterPro" id="IPR018363">
    <property type="entry name" value="CD59_antigen_CS"/>
</dbReference>
<feature type="signal peptide" evidence="5">
    <location>
        <begin position="1"/>
        <end position="21"/>
    </location>
</feature>
<gene>
    <name evidence="7" type="ORF">NDU88_011037</name>
</gene>
<dbReference type="InterPro" id="IPR050918">
    <property type="entry name" value="CNF-like_PLA2_Inhibitor"/>
</dbReference>
<comment type="caution">
    <text evidence="7">The sequence shown here is derived from an EMBL/GenBank/DDBJ whole genome shotgun (WGS) entry which is preliminary data.</text>
</comment>
<evidence type="ECO:0000256" key="5">
    <source>
        <dbReference type="SAM" id="SignalP"/>
    </source>
</evidence>
<dbReference type="Proteomes" id="UP001066276">
    <property type="component" value="Chromosome 7"/>
</dbReference>
<reference evidence="7" key="1">
    <citation type="journal article" date="2022" name="bioRxiv">
        <title>Sequencing and chromosome-scale assembly of the giantPleurodeles waltlgenome.</title>
        <authorList>
            <person name="Brown T."/>
            <person name="Elewa A."/>
            <person name="Iarovenko S."/>
            <person name="Subramanian E."/>
            <person name="Araus A.J."/>
            <person name="Petzold A."/>
            <person name="Susuki M."/>
            <person name="Suzuki K.-i.T."/>
            <person name="Hayashi T."/>
            <person name="Toyoda A."/>
            <person name="Oliveira C."/>
            <person name="Osipova E."/>
            <person name="Leigh N.D."/>
            <person name="Simon A."/>
            <person name="Yun M.H."/>
        </authorList>
    </citation>
    <scope>NUCLEOTIDE SEQUENCE</scope>
    <source>
        <strain evidence="7">20211129_DDA</strain>
        <tissue evidence="7">Liver</tissue>
    </source>
</reference>
<dbReference type="Gene3D" id="2.10.60.10">
    <property type="entry name" value="CD59"/>
    <property type="match status" value="2"/>
</dbReference>
<evidence type="ECO:0000256" key="2">
    <source>
        <dbReference type="ARBA" id="ARBA00022525"/>
    </source>
</evidence>
<organism evidence="7 8">
    <name type="scientific">Pleurodeles waltl</name>
    <name type="common">Iberian ribbed newt</name>
    <dbReference type="NCBI Taxonomy" id="8319"/>
    <lineage>
        <taxon>Eukaryota</taxon>
        <taxon>Metazoa</taxon>
        <taxon>Chordata</taxon>
        <taxon>Craniata</taxon>
        <taxon>Vertebrata</taxon>
        <taxon>Euteleostomi</taxon>
        <taxon>Amphibia</taxon>
        <taxon>Batrachia</taxon>
        <taxon>Caudata</taxon>
        <taxon>Salamandroidea</taxon>
        <taxon>Salamandridae</taxon>
        <taxon>Pleurodelinae</taxon>
        <taxon>Pleurodeles</taxon>
    </lineage>
</organism>
<evidence type="ECO:0000256" key="3">
    <source>
        <dbReference type="ARBA" id="ARBA00022729"/>
    </source>
</evidence>
<evidence type="ECO:0000313" key="7">
    <source>
        <dbReference type="EMBL" id="KAJ1132734.1"/>
    </source>
</evidence>
<name>A0AAV7PXS0_PLEWA</name>
<dbReference type="PANTHER" id="PTHR20914">
    <property type="entry name" value="LY6/PLAUR DOMAIN-CONTAINING PROTEIN 8"/>
    <property type="match status" value="1"/>
</dbReference>
<sequence>MTSTPAIITFIITGLIAEGFALQCLTCSGDSPSNCTGSVKNCTYWQDACIAKYYILTKFGSESSVYTVGCGKSSHCNFTYSMTVPTVREVLNSSCCLTDNCIPDTPAVPSTTAEPNGLMCDSCFSENSGSCPNPGTMECSGMENKCLQFVITVTTGMVGYKAAFSGCASESYCRNSPVLNSRGLTVKIDINCTSGDTSPSSSPITTVEDSTDDSFGTENTSTDDSIGTDKITSVDSGSMEMFRDVYISPKHS</sequence>
<dbReference type="InterPro" id="IPR045860">
    <property type="entry name" value="Snake_toxin-like_sf"/>
</dbReference>
<keyword evidence="3 5" id="KW-0732">Signal</keyword>
<dbReference type="CDD" id="cd23572">
    <property type="entry name" value="TFP_LU_ECD_PINLYP_rpt2"/>
    <property type="match status" value="1"/>
</dbReference>
<keyword evidence="8" id="KW-1185">Reference proteome</keyword>
<feature type="region of interest" description="Disordered" evidence="4">
    <location>
        <begin position="195"/>
        <end position="232"/>
    </location>
</feature>
<dbReference type="PROSITE" id="PS00983">
    <property type="entry name" value="LY6_UPAR"/>
    <property type="match status" value="1"/>
</dbReference>
<feature type="domain" description="UPAR/Ly6" evidence="6">
    <location>
        <begin position="116"/>
        <end position="197"/>
    </location>
</feature>
<dbReference type="PANTHER" id="PTHR20914:SF25">
    <property type="entry name" value="PHOSPHOLIPASE A2 INHIBITOR AND LY6_PLAUR DOMAIN-CONTAINING PROTEIN"/>
    <property type="match status" value="1"/>
</dbReference>
<accession>A0AAV7PXS0</accession>
<dbReference type="AlphaFoldDB" id="A0AAV7PXS0"/>
<evidence type="ECO:0000256" key="4">
    <source>
        <dbReference type="SAM" id="MobiDB-lite"/>
    </source>
</evidence>
<evidence type="ECO:0000259" key="6">
    <source>
        <dbReference type="Pfam" id="PF00021"/>
    </source>
</evidence>
<evidence type="ECO:0000256" key="1">
    <source>
        <dbReference type="ARBA" id="ARBA00004613"/>
    </source>
</evidence>
<feature type="domain" description="UPAR/Ly6" evidence="6">
    <location>
        <begin position="21"/>
        <end position="101"/>
    </location>
</feature>
<dbReference type="GO" id="GO:0005576">
    <property type="term" value="C:extracellular region"/>
    <property type="evidence" value="ECO:0007669"/>
    <property type="project" value="UniProtKB-SubCell"/>
</dbReference>
<dbReference type="EMBL" id="JANPWB010000011">
    <property type="protein sequence ID" value="KAJ1132734.1"/>
    <property type="molecule type" value="Genomic_DNA"/>
</dbReference>
<dbReference type="SUPFAM" id="SSF57302">
    <property type="entry name" value="Snake toxin-like"/>
    <property type="match status" value="2"/>
</dbReference>
<feature type="chain" id="PRO_5043473794" description="UPAR/Ly6 domain-containing protein" evidence="5">
    <location>
        <begin position="22"/>
        <end position="252"/>
    </location>
</feature>